<dbReference type="EMBL" id="JAFBCP010000001">
    <property type="protein sequence ID" value="MBM7816410.1"/>
    <property type="molecule type" value="Genomic_DNA"/>
</dbReference>
<feature type="transmembrane region" description="Helical" evidence="2">
    <location>
        <begin position="443"/>
        <end position="463"/>
    </location>
</feature>
<feature type="compositionally biased region" description="Basic and acidic residues" evidence="1">
    <location>
        <begin position="13"/>
        <end position="22"/>
    </location>
</feature>
<sequence>MFELARGVYRNEWNEPRYDPKPTPRTRVGGVDAEHMNQNTPPSLATPPGETPEDEQARRAALSRMRAVATGLLILAALIFITVHLFTDQTGVWGFVSRASEAAMIGGLADWFAVTALFRHPLGVPIPHTAIIPRKKDVLGESMSTFVAMNFLRAETVAPKIRSAQVTKRVGAWLSVKRNQDIVVERAGQGINYVLARVDDSAIESLTRNVLVPKLIATHKSPVVGRLLTEIVRDGAHHRLVDLVVYEAHVWLERNPQVIEQIVGDRSPEWMPKFVNRTVASRLQTEVLGWVADVRDDRYHQARQALDRWLLELSRDLGEDTSIAQRAEVVFDDLLAQDGVVESVLDIWTSLKRLLYAAVEDSDGEVKIRVRQLLTETADRMQNDTEFATMLDQKLATTAGDLTESFGPELASVISDTIASWDAKEAANKIELYVGKDLQYIRINGTVVGALVGLLIHAITVLVPGL</sequence>
<feature type="transmembrane region" description="Helical" evidence="2">
    <location>
        <begin position="67"/>
        <end position="87"/>
    </location>
</feature>
<organism evidence="3 4">
    <name type="scientific">Brevibacterium paucivorans</name>
    <dbReference type="NCBI Taxonomy" id="170994"/>
    <lineage>
        <taxon>Bacteria</taxon>
        <taxon>Bacillati</taxon>
        <taxon>Actinomycetota</taxon>
        <taxon>Actinomycetes</taxon>
        <taxon>Micrococcales</taxon>
        <taxon>Brevibacteriaceae</taxon>
        <taxon>Brevibacterium</taxon>
    </lineage>
</organism>
<dbReference type="PANTHER" id="PTHR38442:SF1">
    <property type="entry name" value="INNER MEMBRANE PROTEIN"/>
    <property type="match status" value="1"/>
</dbReference>
<keyword evidence="2" id="KW-0812">Transmembrane</keyword>
<evidence type="ECO:0000256" key="2">
    <source>
        <dbReference type="SAM" id="Phobius"/>
    </source>
</evidence>
<dbReference type="Proteomes" id="UP000809290">
    <property type="component" value="Unassembled WGS sequence"/>
</dbReference>
<evidence type="ECO:0000313" key="3">
    <source>
        <dbReference type="EMBL" id="MBM7816410.1"/>
    </source>
</evidence>
<protein>
    <submittedName>
        <fullName evidence="3">Uncharacterized membrane-anchored protein YjiN (DUF445 family)</fullName>
    </submittedName>
</protein>
<name>A0ABS2SJI1_9MICO</name>
<feature type="region of interest" description="Disordered" evidence="1">
    <location>
        <begin position="13"/>
        <end position="56"/>
    </location>
</feature>
<keyword evidence="2" id="KW-0472">Membrane</keyword>
<dbReference type="Pfam" id="PF04286">
    <property type="entry name" value="DUF445"/>
    <property type="match status" value="1"/>
</dbReference>
<dbReference type="InterPro" id="IPR007383">
    <property type="entry name" value="DUF445"/>
</dbReference>
<feature type="transmembrane region" description="Helical" evidence="2">
    <location>
        <begin position="99"/>
        <end position="118"/>
    </location>
</feature>
<keyword evidence="4" id="KW-1185">Reference proteome</keyword>
<dbReference type="RefSeq" id="WP_239530376.1">
    <property type="nucleotide sequence ID" value="NZ_JAFBCP010000001.1"/>
</dbReference>
<accession>A0ABS2SJI1</accession>
<keyword evidence="2" id="KW-1133">Transmembrane helix</keyword>
<evidence type="ECO:0000313" key="4">
    <source>
        <dbReference type="Proteomes" id="UP000809290"/>
    </source>
</evidence>
<comment type="caution">
    <text evidence="3">The sequence shown here is derived from an EMBL/GenBank/DDBJ whole genome shotgun (WGS) entry which is preliminary data.</text>
</comment>
<evidence type="ECO:0000256" key="1">
    <source>
        <dbReference type="SAM" id="MobiDB-lite"/>
    </source>
</evidence>
<proteinExistence type="predicted"/>
<dbReference type="PANTHER" id="PTHR38442">
    <property type="entry name" value="INNER MEMBRANE PROTEIN-RELATED"/>
    <property type="match status" value="1"/>
</dbReference>
<reference evidence="3 4" key="1">
    <citation type="submission" date="2021-01" db="EMBL/GenBank/DDBJ databases">
        <title>Sequencing the genomes of 1000 actinobacteria strains.</title>
        <authorList>
            <person name="Klenk H.-P."/>
        </authorList>
    </citation>
    <scope>NUCLEOTIDE SEQUENCE [LARGE SCALE GENOMIC DNA]</scope>
    <source>
        <strain evidence="3 4">DSM 13657</strain>
    </source>
</reference>
<gene>
    <name evidence="3" type="ORF">JOE56_001104</name>
</gene>